<dbReference type="SUPFAM" id="SSF57850">
    <property type="entry name" value="RING/U-box"/>
    <property type="match status" value="1"/>
</dbReference>
<feature type="compositionally biased region" description="Low complexity" evidence="2">
    <location>
        <begin position="30"/>
        <end position="51"/>
    </location>
</feature>
<keyword evidence="5" id="KW-1185">Reference proteome</keyword>
<dbReference type="AlphaFoldDB" id="A0AAF0Q0K0"/>
<reference evidence="4" key="1">
    <citation type="submission" date="2023-08" db="EMBL/GenBank/DDBJ databases">
        <title>A de novo genome assembly of Solanum verrucosum Schlechtendal, a Mexican diploid species geographically isolated from the other diploid A-genome species in potato relatives.</title>
        <authorList>
            <person name="Hosaka K."/>
        </authorList>
    </citation>
    <scope>NUCLEOTIDE SEQUENCE</scope>
    <source>
        <tissue evidence="4">Young leaves</tissue>
    </source>
</reference>
<keyword evidence="1" id="KW-0862">Zinc</keyword>
<evidence type="ECO:0000313" key="4">
    <source>
        <dbReference type="EMBL" id="WMV14338.1"/>
    </source>
</evidence>
<dbReference type="PROSITE" id="PS50089">
    <property type="entry name" value="ZF_RING_2"/>
    <property type="match status" value="1"/>
</dbReference>
<dbReference type="EMBL" id="CP133613">
    <property type="protein sequence ID" value="WMV14338.1"/>
    <property type="molecule type" value="Genomic_DNA"/>
</dbReference>
<sequence>MLMVWHKLKKALSLKRKDNNSQNETHHSKSPAIPSLPSSLSHLPSPTTRSSKGTCVICLGSMKAEKGKAIFTAECCHSFHFSCIGENVNHGNLLCSICRCKWKEIPFQFATDVTIVRRIRVLHRVNRSRPLPTVFPPPPQHVQFSDGGSSIIDVIGYNIGSDVQHSGRENLRPSDGLAMNRLPCSIRPYIDKGQRLEDMSTFPVHTFGFGSDYDSSALYAISDASSVTFSFIKSFVTV</sequence>
<feature type="domain" description="RING-type" evidence="3">
    <location>
        <begin position="55"/>
        <end position="99"/>
    </location>
</feature>
<dbReference type="PANTHER" id="PTHR10579">
    <property type="entry name" value="CALCIUM-ACTIVATED CHLORIDE CHANNEL REGULATOR"/>
    <property type="match status" value="1"/>
</dbReference>
<organism evidence="4 5">
    <name type="scientific">Solanum verrucosum</name>
    <dbReference type="NCBI Taxonomy" id="315347"/>
    <lineage>
        <taxon>Eukaryota</taxon>
        <taxon>Viridiplantae</taxon>
        <taxon>Streptophyta</taxon>
        <taxon>Embryophyta</taxon>
        <taxon>Tracheophyta</taxon>
        <taxon>Spermatophyta</taxon>
        <taxon>Magnoliopsida</taxon>
        <taxon>eudicotyledons</taxon>
        <taxon>Gunneridae</taxon>
        <taxon>Pentapetalae</taxon>
        <taxon>asterids</taxon>
        <taxon>lamiids</taxon>
        <taxon>Solanales</taxon>
        <taxon>Solanaceae</taxon>
        <taxon>Solanoideae</taxon>
        <taxon>Solaneae</taxon>
        <taxon>Solanum</taxon>
    </lineage>
</organism>
<dbReference type="PANTHER" id="PTHR10579:SF146">
    <property type="entry name" value="RING-TYPE DOMAIN-CONTAINING PROTEIN"/>
    <property type="match status" value="1"/>
</dbReference>
<dbReference type="SMART" id="SM00184">
    <property type="entry name" value="RING"/>
    <property type="match status" value="1"/>
</dbReference>
<evidence type="ECO:0000259" key="3">
    <source>
        <dbReference type="PROSITE" id="PS50089"/>
    </source>
</evidence>
<dbReference type="GO" id="GO:0008270">
    <property type="term" value="F:zinc ion binding"/>
    <property type="evidence" value="ECO:0007669"/>
    <property type="project" value="UniProtKB-KW"/>
</dbReference>
<name>A0AAF0Q0K0_SOLVR</name>
<proteinExistence type="predicted"/>
<protein>
    <recommendedName>
        <fullName evidence="3">RING-type domain-containing protein</fullName>
    </recommendedName>
</protein>
<feature type="compositionally biased region" description="Basic and acidic residues" evidence="2">
    <location>
        <begin position="15"/>
        <end position="27"/>
    </location>
</feature>
<dbReference type="InterPro" id="IPR051266">
    <property type="entry name" value="CLCR"/>
</dbReference>
<dbReference type="Proteomes" id="UP001234989">
    <property type="component" value="Chromosome 2"/>
</dbReference>
<dbReference type="Pfam" id="PF17123">
    <property type="entry name" value="zf-RING_11"/>
    <property type="match status" value="1"/>
</dbReference>
<accession>A0AAF0Q0K0</accession>
<dbReference type="InterPro" id="IPR001841">
    <property type="entry name" value="Znf_RING"/>
</dbReference>
<gene>
    <name evidence="4" type="ORF">MTR67_007723</name>
</gene>
<evidence type="ECO:0000256" key="1">
    <source>
        <dbReference type="PROSITE-ProRule" id="PRU00175"/>
    </source>
</evidence>
<keyword evidence="1" id="KW-0479">Metal-binding</keyword>
<feature type="region of interest" description="Disordered" evidence="2">
    <location>
        <begin position="14"/>
        <end position="51"/>
    </location>
</feature>
<evidence type="ECO:0000313" key="5">
    <source>
        <dbReference type="Proteomes" id="UP001234989"/>
    </source>
</evidence>
<keyword evidence="1" id="KW-0863">Zinc-finger</keyword>
<dbReference type="Gene3D" id="3.30.40.10">
    <property type="entry name" value="Zinc/RING finger domain, C3HC4 (zinc finger)"/>
    <property type="match status" value="1"/>
</dbReference>
<dbReference type="InterPro" id="IPR013083">
    <property type="entry name" value="Znf_RING/FYVE/PHD"/>
</dbReference>
<evidence type="ECO:0000256" key="2">
    <source>
        <dbReference type="SAM" id="MobiDB-lite"/>
    </source>
</evidence>